<evidence type="ECO:0000313" key="4">
    <source>
        <dbReference type="Proteomes" id="UP001478862"/>
    </source>
</evidence>
<name>A0ABV1ML17_9BACI</name>
<feature type="domain" description="HTH merR-type" evidence="2">
    <location>
        <begin position="11"/>
        <end position="79"/>
    </location>
</feature>
<keyword evidence="1" id="KW-0238">DNA-binding</keyword>
<reference evidence="3 4" key="1">
    <citation type="submission" date="2024-06" db="EMBL/GenBank/DDBJ databases">
        <title>Lysinibacillus zambalefons sp. nov., a Novel Firmicute Isolated from the Poon Bato Zambales Hyperalkaline Spring.</title>
        <authorList>
            <person name="Aja J.A."/>
            <person name="Lazaro J.E.H."/>
            <person name="Llorin L.D."/>
            <person name="Lim K.R."/>
            <person name="Teodosio J."/>
            <person name="Dalisay D.S."/>
        </authorList>
    </citation>
    <scope>NUCLEOTIDE SEQUENCE [LARGE SCALE GENOMIC DNA]</scope>
    <source>
        <strain evidence="3 4">M3</strain>
    </source>
</reference>
<dbReference type="PANTHER" id="PTHR30204:SF95">
    <property type="entry name" value="HTH-TYPE TRANSCRIPTIONAL REGULATOR CUER"/>
    <property type="match status" value="1"/>
</dbReference>
<evidence type="ECO:0000313" key="3">
    <source>
        <dbReference type="EMBL" id="MEQ6353203.1"/>
    </source>
</evidence>
<keyword evidence="4" id="KW-1185">Reference proteome</keyword>
<dbReference type="InterPro" id="IPR000551">
    <property type="entry name" value="MerR-type_HTH_dom"/>
</dbReference>
<dbReference type="PANTHER" id="PTHR30204">
    <property type="entry name" value="REDOX-CYCLING DRUG-SENSING TRANSCRIPTIONAL ACTIVATOR SOXR"/>
    <property type="match status" value="1"/>
</dbReference>
<dbReference type="SMART" id="SM00422">
    <property type="entry name" value="HTH_MERR"/>
    <property type="match status" value="1"/>
</dbReference>
<dbReference type="SUPFAM" id="SSF46955">
    <property type="entry name" value="Putative DNA-binding domain"/>
    <property type="match status" value="1"/>
</dbReference>
<dbReference type="InterPro" id="IPR009061">
    <property type="entry name" value="DNA-bd_dom_put_sf"/>
</dbReference>
<comment type="caution">
    <text evidence="3">The sequence shown here is derived from an EMBL/GenBank/DDBJ whole genome shotgun (WGS) entry which is preliminary data.</text>
</comment>
<dbReference type="InterPro" id="IPR047057">
    <property type="entry name" value="MerR_fam"/>
</dbReference>
<evidence type="ECO:0000259" key="2">
    <source>
        <dbReference type="PROSITE" id="PS50937"/>
    </source>
</evidence>
<dbReference type="RefSeq" id="WP_349657988.1">
    <property type="nucleotide sequence ID" value="NZ_JBEGDG010000001.1"/>
</dbReference>
<dbReference type="Proteomes" id="UP001478862">
    <property type="component" value="Unassembled WGS sequence"/>
</dbReference>
<evidence type="ECO:0000256" key="1">
    <source>
        <dbReference type="ARBA" id="ARBA00023125"/>
    </source>
</evidence>
<gene>
    <name evidence="3" type="ORF">ABNX05_01075</name>
</gene>
<protein>
    <submittedName>
        <fullName evidence="3">MerR family transcriptional regulator</fullName>
    </submittedName>
</protein>
<sequence>MVWRSLIGIDRLKIGELAEITGITKRTIDYYTNLGLLKAERSSSNYRYYSVDMIDRIKEIEKKKSQNMSLEEIKKKMDIDYCDEVDIQDLRLRIQLLEQDLSHLVNHLDHSDTKEKILIKQKISTESVALMQSLLLLIT</sequence>
<proteinExistence type="predicted"/>
<dbReference type="Gene3D" id="1.10.1660.10">
    <property type="match status" value="1"/>
</dbReference>
<dbReference type="PROSITE" id="PS50937">
    <property type="entry name" value="HTH_MERR_2"/>
    <property type="match status" value="1"/>
</dbReference>
<dbReference type="Pfam" id="PF13411">
    <property type="entry name" value="MerR_1"/>
    <property type="match status" value="1"/>
</dbReference>
<accession>A0ABV1ML17</accession>
<organism evidence="3 4">
    <name type="scientific">Lysinibacillus zambalensis</name>
    <dbReference type="NCBI Taxonomy" id="3160866"/>
    <lineage>
        <taxon>Bacteria</taxon>
        <taxon>Bacillati</taxon>
        <taxon>Bacillota</taxon>
        <taxon>Bacilli</taxon>
        <taxon>Bacillales</taxon>
        <taxon>Bacillaceae</taxon>
        <taxon>Lysinibacillus</taxon>
    </lineage>
</organism>
<dbReference type="EMBL" id="JBEGDG010000001">
    <property type="protein sequence ID" value="MEQ6353203.1"/>
    <property type="molecule type" value="Genomic_DNA"/>
</dbReference>